<reference evidence="1" key="1">
    <citation type="submission" date="2023-06" db="EMBL/GenBank/DDBJ databases">
        <title>Two Chryseobacterium gambrini strains from China.</title>
        <authorList>
            <person name="Zeng J."/>
            <person name="Wu Y."/>
        </authorList>
    </citation>
    <scope>NUCLEOTIDE SEQUENCE</scope>
    <source>
        <strain evidence="1">SQ219</strain>
    </source>
</reference>
<sequence>MNCRNIVKNLESDHFTKIKNRGKWFEEGAEIYAKEIRENIFLLFIVLKDSENEDIKALIAKFYGADTIGIREPEQIMFYLSVKCKEDLHYFEKYIKNTESEPAKLK</sequence>
<organism evidence="1 2">
    <name type="scientific">Chryseobacterium gambrini</name>
    <dbReference type="NCBI Taxonomy" id="373672"/>
    <lineage>
        <taxon>Bacteria</taxon>
        <taxon>Pseudomonadati</taxon>
        <taxon>Bacteroidota</taxon>
        <taxon>Flavobacteriia</taxon>
        <taxon>Flavobacteriales</taxon>
        <taxon>Weeksellaceae</taxon>
        <taxon>Chryseobacterium group</taxon>
        <taxon>Chryseobacterium</taxon>
    </lineage>
</organism>
<evidence type="ECO:0000313" key="1">
    <source>
        <dbReference type="EMBL" id="MDN4011573.1"/>
    </source>
</evidence>
<dbReference type="EMBL" id="JAUHGV010000003">
    <property type="protein sequence ID" value="MDN4011573.1"/>
    <property type="molecule type" value="Genomic_DNA"/>
</dbReference>
<comment type="caution">
    <text evidence="1">The sequence shown here is derived from an EMBL/GenBank/DDBJ whole genome shotgun (WGS) entry which is preliminary data.</text>
</comment>
<accession>A0AAJ1R4N3</accession>
<dbReference type="Proteomes" id="UP001225933">
    <property type="component" value="Unassembled WGS sequence"/>
</dbReference>
<evidence type="ECO:0000313" key="2">
    <source>
        <dbReference type="Proteomes" id="UP001225933"/>
    </source>
</evidence>
<gene>
    <name evidence="1" type="ORF">QX233_03795</name>
</gene>
<protein>
    <submittedName>
        <fullName evidence="1">Uncharacterized protein</fullName>
    </submittedName>
</protein>
<dbReference type="AlphaFoldDB" id="A0AAJ1R4N3"/>
<name>A0AAJ1R4N3_9FLAO</name>
<dbReference type="RefSeq" id="WP_214589809.1">
    <property type="nucleotide sequence ID" value="NZ_JAUHGV010000003.1"/>
</dbReference>
<proteinExistence type="predicted"/>